<protein>
    <submittedName>
        <fullName evidence="2">Uncharacterized protein</fullName>
    </submittedName>
</protein>
<reference evidence="2 3" key="1">
    <citation type="submission" date="2016-07" db="EMBL/GenBank/DDBJ databases">
        <title>Pervasive Adenine N6-methylation of Active Genes in Fungi.</title>
        <authorList>
            <consortium name="DOE Joint Genome Institute"/>
            <person name="Mondo S.J."/>
            <person name="Dannebaum R.O."/>
            <person name="Kuo R.C."/>
            <person name="Labutti K."/>
            <person name="Haridas S."/>
            <person name="Kuo A."/>
            <person name="Salamov A."/>
            <person name="Ahrendt S.R."/>
            <person name="Lipzen A."/>
            <person name="Sullivan W."/>
            <person name="Andreopoulos W.B."/>
            <person name="Clum A."/>
            <person name="Lindquist E."/>
            <person name="Daum C."/>
            <person name="Ramamoorthy G.K."/>
            <person name="Gryganskyi A."/>
            <person name="Culley D."/>
            <person name="Magnuson J.K."/>
            <person name="James T.Y."/>
            <person name="O'Malley M.A."/>
            <person name="Stajich J.E."/>
            <person name="Spatafora J.W."/>
            <person name="Visel A."/>
            <person name="Grigoriev I.V."/>
        </authorList>
    </citation>
    <scope>NUCLEOTIDE SEQUENCE [LARGE SCALE GENOMIC DNA]</scope>
    <source>
        <strain evidence="2 3">62-1032</strain>
    </source>
</reference>
<dbReference type="AlphaFoldDB" id="A0A1Y2EPD5"/>
<organism evidence="2 3">
    <name type="scientific">Leucosporidium creatinivorum</name>
    <dbReference type="NCBI Taxonomy" id="106004"/>
    <lineage>
        <taxon>Eukaryota</taxon>
        <taxon>Fungi</taxon>
        <taxon>Dikarya</taxon>
        <taxon>Basidiomycota</taxon>
        <taxon>Pucciniomycotina</taxon>
        <taxon>Microbotryomycetes</taxon>
        <taxon>Leucosporidiales</taxon>
        <taxon>Leucosporidium</taxon>
    </lineage>
</organism>
<dbReference type="Proteomes" id="UP000193467">
    <property type="component" value="Unassembled WGS sequence"/>
</dbReference>
<keyword evidence="1" id="KW-0812">Transmembrane</keyword>
<keyword evidence="1" id="KW-1133">Transmembrane helix</keyword>
<keyword evidence="3" id="KW-1185">Reference proteome</keyword>
<gene>
    <name evidence="2" type="ORF">BCR35DRAFT_333667</name>
</gene>
<evidence type="ECO:0000313" key="3">
    <source>
        <dbReference type="Proteomes" id="UP000193467"/>
    </source>
</evidence>
<name>A0A1Y2EPD5_9BASI</name>
<feature type="transmembrane region" description="Helical" evidence="1">
    <location>
        <begin position="157"/>
        <end position="177"/>
    </location>
</feature>
<proteinExistence type="predicted"/>
<feature type="transmembrane region" description="Helical" evidence="1">
    <location>
        <begin position="198"/>
        <end position="221"/>
    </location>
</feature>
<dbReference type="InParanoid" id="A0A1Y2EPD5"/>
<comment type="caution">
    <text evidence="2">The sequence shown here is derived from an EMBL/GenBank/DDBJ whole genome shotgun (WGS) entry which is preliminary data.</text>
</comment>
<sequence length="267" mass="27993">MNHLYHSLSPLVLLASFLILLLSFLAPVPILHERVSLLKVEVDSTASSATKRWLAAPEAPIFTPSFHRMAKRSKTILARATNSTKKASASAGSSTSATHTLNFGPMGACSLPVPTNSNLTCTSPSFTPIFVDLVEAVGLSSTQQATLPDQFPLAPTALFLALLLNVLCLNSTLLSSLASHAPSKAGFLAKKQVTLRKAALGAGFVSLCIGLAAAICLRVQLAKVVKEWNALGSGVAELGTGFTQLWAGFALEAVSVLLLVAEDLTSR</sequence>
<feature type="transmembrane region" description="Helical" evidence="1">
    <location>
        <begin position="241"/>
        <end position="261"/>
    </location>
</feature>
<keyword evidence="1" id="KW-0472">Membrane</keyword>
<accession>A0A1Y2EPD5</accession>
<evidence type="ECO:0000256" key="1">
    <source>
        <dbReference type="SAM" id="Phobius"/>
    </source>
</evidence>
<dbReference type="EMBL" id="MCGR01000046">
    <property type="protein sequence ID" value="ORY73402.1"/>
    <property type="molecule type" value="Genomic_DNA"/>
</dbReference>
<evidence type="ECO:0000313" key="2">
    <source>
        <dbReference type="EMBL" id="ORY73402.1"/>
    </source>
</evidence>